<keyword evidence="2" id="KW-0346">Stress response</keyword>
<protein>
    <recommendedName>
        <fullName evidence="1">D-lactate dehydratase</fullName>
        <ecNumber evidence="1">4.2.1.130</ecNumber>
    </recommendedName>
</protein>
<dbReference type="Proteomes" id="UP000005222">
    <property type="component" value="Chromosome K"/>
</dbReference>
<dbReference type="GO" id="GO:0005737">
    <property type="term" value="C:cytoplasm"/>
    <property type="evidence" value="ECO:0007669"/>
    <property type="project" value="TreeGrafter"/>
</dbReference>
<evidence type="ECO:0000256" key="3">
    <source>
        <dbReference type="ARBA" id="ARBA00023239"/>
    </source>
</evidence>
<dbReference type="CDD" id="cd03147">
    <property type="entry name" value="GATase1_Ydr533c_like"/>
    <property type="match status" value="1"/>
</dbReference>
<evidence type="ECO:0000256" key="2">
    <source>
        <dbReference type="ARBA" id="ARBA00023016"/>
    </source>
</evidence>
<dbReference type="PANTHER" id="PTHR48094:SF11">
    <property type="entry name" value="GLUTATHIONE-INDEPENDENT GLYOXALASE HSP31-RELATED"/>
    <property type="match status" value="1"/>
</dbReference>
<dbReference type="SUPFAM" id="SSF52317">
    <property type="entry name" value="Class I glutamine amidotransferase-like"/>
    <property type="match status" value="1"/>
</dbReference>
<keyword evidence="9" id="KW-1185">Reference proteome</keyword>
<dbReference type="InterPro" id="IPR050325">
    <property type="entry name" value="Prot/Nucl_acid_deglycase"/>
</dbReference>
<dbReference type="STRING" id="559304.G8YAV7"/>
<feature type="domain" description="DJ-1/PfpI" evidence="6">
    <location>
        <begin position="28"/>
        <end position="228"/>
    </location>
</feature>
<dbReference type="GO" id="GO:0019172">
    <property type="term" value="F:glyoxalase III activity"/>
    <property type="evidence" value="ECO:0007669"/>
    <property type="project" value="UniProtKB-EC"/>
</dbReference>
<accession>G8YAV7</accession>
<evidence type="ECO:0000313" key="8">
    <source>
        <dbReference type="EMBL" id="CCE84192.1"/>
    </source>
</evidence>
<dbReference type="InterPro" id="IPR002818">
    <property type="entry name" value="DJ-1/PfpI"/>
</dbReference>
<proteinExistence type="inferred from homology"/>
<dbReference type="PANTHER" id="PTHR48094">
    <property type="entry name" value="PROTEIN/NUCLEIC ACID DEGLYCASE DJ-1-RELATED"/>
    <property type="match status" value="1"/>
</dbReference>
<dbReference type="OrthoDB" id="543156at2759"/>
<name>G8YAV7_PICSO</name>
<evidence type="ECO:0000256" key="5">
    <source>
        <dbReference type="ARBA" id="ARBA00048082"/>
    </source>
</evidence>
<evidence type="ECO:0000313" key="7">
    <source>
        <dbReference type="EMBL" id="CCE83161.1"/>
    </source>
</evidence>
<dbReference type="HOGENOM" id="CLU_070319_1_0_1"/>
<evidence type="ECO:0000256" key="4">
    <source>
        <dbReference type="ARBA" id="ARBA00038493"/>
    </source>
</evidence>
<dbReference type="Pfam" id="PF01965">
    <property type="entry name" value="DJ-1_PfpI"/>
    <property type="match status" value="1"/>
</dbReference>
<organism evidence="7 9">
    <name type="scientific">Pichia sorbitophila (strain ATCC MYA-4447 / BCRC 22081 / CBS 7064 / NBRC 10061 / NRRL Y-12695)</name>
    <name type="common">Hybrid yeast</name>
    <dbReference type="NCBI Taxonomy" id="559304"/>
    <lineage>
        <taxon>Eukaryota</taxon>
        <taxon>Fungi</taxon>
        <taxon>Dikarya</taxon>
        <taxon>Ascomycota</taxon>
        <taxon>Saccharomycotina</taxon>
        <taxon>Pichiomycetes</taxon>
        <taxon>Debaryomycetaceae</taxon>
        <taxon>Millerozyma</taxon>
    </lineage>
</organism>
<dbReference type="GO" id="GO:0019243">
    <property type="term" value="P:methylglyoxal catabolic process to D-lactate via S-lactoyl-glutathione"/>
    <property type="evidence" value="ECO:0007669"/>
    <property type="project" value="TreeGrafter"/>
</dbReference>
<reference evidence="7" key="1">
    <citation type="submission" date="2011-10" db="EMBL/GenBank/DDBJ databases">
        <authorList>
            <person name="Genoscope - CEA"/>
        </authorList>
    </citation>
    <scope>NUCLEOTIDE SEQUENCE</scope>
</reference>
<dbReference type="EMBL" id="FO082049">
    <property type="protein sequence ID" value="CCE83161.1"/>
    <property type="molecule type" value="Genomic_DNA"/>
</dbReference>
<dbReference type="EC" id="4.2.1.130" evidence="1"/>
<dbReference type="eggNOG" id="ENOG502RZ3Y">
    <property type="taxonomic scope" value="Eukaryota"/>
</dbReference>
<evidence type="ECO:0000313" key="9">
    <source>
        <dbReference type="Proteomes" id="UP000005222"/>
    </source>
</evidence>
<dbReference type="InterPro" id="IPR029062">
    <property type="entry name" value="Class_I_gatase-like"/>
</dbReference>
<gene>
    <name evidence="7" type="primary">Piso0_003733</name>
    <name evidence="7" type="ORF">GNLVRS01_PISO0K01374g</name>
    <name evidence="8" type="ORF">GNLVRS01_PISO0L01375g</name>
</gene>
<comment type="similarity">
    <text evidence="4">Belongs to the peptidase C56 family. HSP31-like subfamily.</text>
</comment>
<dbReference type="Proteomes" id="UP000005222">
    <property type="component" value="Chromosome L"/>
</dbReference>
<evidence type="ECO:0000259" key="6">
    <source>
        <dbReference type="Pfam" id="PF01965"/>
    </source>
</evidence>
<dbReference type="FunCoup" id="G8YAV7">
    <property type="interactions" value="142"/>
</dbReference>
<dbReference type="FunFam" id="3.40.50.880:FF:000051">
    <property type="entry name" value="Glutathione-independent glyoxalase HSP31"/>
    <property type="match status" value="1"/>
</dbReference>
<keyword evidence="3" id="KW-0456">Lyase</keyword>
<dbReference type="EMBL" id="FO082048">
    <property type="protein sequence ID" value="CCE84192.1"/>
    <property type="molecule type" value="Genomic_DNA"/>
</dbReference>
<reference evidence="9" key="2">
    <citation type="journal article" date="2012" name="G3 (Bethesda)">
        <title>Pichia sorbitophila, an interspecies yeast hybrid reveals early steps of genome resolution following polyploidization.</title>
        <authorList>
            <person name="Leh Louis V."/>
            <person name="Despons L."/>
            <person name="Friedrich A."/>
            <person name="Martin T."/>
            <person name="Durrens P."/>
            <person name="Casaregola S."/>
            <person name="Neuveglise C."/>
            <person name="Fairhead C."/>
            <person name="Marck C."/>
            <person name="Cruz J.A."/>
            <person name="Straub M.L."/>
            <person name="Kugler V."/>
            <person name="Sacerdot C."/>
            <person name="Uzunov Z."/>
            <person name="Thierry A."/>
            <person name="Weiss S."/>
            <person name="Bleykasten C."/>
            <person name="De Montigny J."/>
            <person name="Jacques N."/>
            <person name="Jung P."/>
            <person name="Lemaire M."/>
            <person name="Mallet S."/>
            <person name="Morel G."/>
            <person name="Richard G.F."/>
            <person name="Sarkar A."/>
            <person name="Savel G."/>
            <person name="Schacherer J."/>
            <person name="Seret M.L."/>
            <person name="Talla E."/>
            <person name="Samson G."/>
            <person name="Jubin C."/>
            <person name="Poulain J."/>
            <person name="Vacherie B."/>
            <person name="Barbe V."/>
            <person name="Pelletier E."/>
            <person name="Sherman D.J."/>
            <person name="Westhof E."/>
            <person name="Weissenbach J."/>
            <person name="Baret P.V."/>
            <person name="Wincker P."/>
            <person name="Gaillardin C."/>
            <person name="Dujon B."/>
            <person name="Souciet J.L."/>
        </authorList>
    </citation>
    <scope>NUCLEOTIDE SEQUENCE [LARGE SCALE GENOMIC DNA]</scope>
    <source>
        <strain evidence="9">ATCC MYA-4447 / BCRC 22081 / CBS 7064 / NBRC 10061 / NRRL Y-12695</strain>
    </source>
</reference>
<sequence length="235" mass="25485">MVKALIAVTSYNGEFYPDGKKTGLFISEALHPFQVFKAKDYDVDFVSETGTFGYDEHSLEESFLNGDDLAVYQDKHSDYNISTKNIKKASDVDPSEYSIIYFSGGHGTVYDFPHAKGLQKLASEIYKNNGVVAAVCHGPVIFDNLIDSSTGKFLAQGKKVTGFTDVGESDMGLTPLLKQKDLFTVEDVIKKVGAHYQAPSTPWEDFTVVDGKLVTGTNPASASSTAKKAILALSA</sequence>
<evidence type="ECO:0000256" key="1">
    <source>
        <dbReference type="ARBA" id="ARBA00013134"/>
    </source>
</evidence>
<dbReference type="Gene3D" id="3.40.50.880">
    <property type="match status" value="1"/>
</dbReference>
<dbReference type="AlphaFoldDB" id="G8YAV7"/>
<comment type="catalytic activity">
    <reaction evidence="5">
        <text>methylglyoxal + H2O = (R)-lactate + H(+)</text>
        <dbReference type="Rhea" id="RHEA:27754"/>
        <dbReference type="ChEBI" id="CHEBI:15377"/>
        <dbReference type="ChEBI" id="CHEBI:15378"/>
        <dbReference type="ChEBI" id="CHEBI:16004"/>
        <dbReference type="ChEBI" id="CHEBI:17158"/>
        <dbReference type="EC" id="4.2.1.130"/>
    </reaction>
</comment>
<dbReference type="InParanoid" id="G8YAV7"/>